<dbReference type="OrthoDB" id="2550346at2759"/>
<dbReference type="EMBL" id="LT558123">
    <property type="protein sequence ID" value="SAM82333.1"/>
    <property type="molecule type" value="Genomic_DNA"/>
</dbReference>
<evidence type="ECO:0000256" key="1">
    <source>
        <dbReference type="SAM" id="MobiDB-lite"/>
    </source>
</evidence>
<feature type="compositionally biased region" description="Basic residues" evidence="1">
    <location>
        <begin position="190"/>
        <end position="201"/>
    </location>
</feature>
<dbReference type="Proteomes" id="UP000179920">
    <property type="component" value="Chromosome VII"/>
</dbReference>
<dbReference type="AlphaFoldDB" id="A0A1K0H4B8"/>
<accession>A0A1K0H4B8</accession>
<gene>
    <name evidence="2" type="ORF">UBRO_15537</name>
</gene>
<reference evidence="3" key="1">
    <citation type="submission" date="2016-04" db="EMBL/GenBank/DDBJ databases">
        <authorList>
            <person name="Guldener U."/>
            <person name="Guldener U."/>
        </authorList>
    </citation>
    <scope>NUCLEOTIDE SEQUENCE [LARGE SCALE GENOMIC DNA]</scope>
    <source>
        <strain evidence="3">UB2112</strain>
    </source>
</reference>
<name>A0A1K0H4B8_9BASI</name>
<feature type="compositionally biased region" description="Polar residues" evidence="1">
    <location>
        <begin position="40"/>
        <end position="49"/>
    </location>
</feature>
<proteinExistence type="predicted"/>
<feature type="region of interest" description="Disordered" evidence="1">
    <location>
        <begin position="16"/>
        <end position="72"/>
    </location>
</feature>
<feature type="compositionally biased region" description="Low complexity" evidence="1">
    <location>
        <begin position="158"/>
        <end position="167"/>
    </location>
</feature>
<feature type="compositionally biased region" description="Polar residues" evidence="1">
    <location>
        <begin position="168"/>
        <end position="184"/>
    </location>
</feature>
<evidence type="ECO:0000313" key="3">
    <source>
        <dbReference type="Proteomes" id="UP000179920"/>
    </source>
</evidence>
<protein>
    <submittedName>
        <fullName evidence="2">Uncharacterized protein</fullName>
    </submittedName>
</protein>
<organism evidence="2 3">
    <name type="scientific">Ustilago bromivora</name>
    <dbReference type="NCBI Taxonomy" id="307758"/>
    <lineage>
        <taxon>Eukaryota</taxon>
        <taxon>Fungi</taxon>
        <taxon>Dikarya</taxon>
        <taxon>Basidiomycota</taxon>
        <taxon>Ustilaginomycotina</taxon>
        <taxon>Ustilaginomycetes</taxon>
        <taxon>Ustilaginales</taxon>
        <taxon>Ustilaginaceae</taxon>
        <taxon>Ustilago</taxon>
    </lineage>
</organism>
<evidence type="ECO:0000313" key="2">
    <source>
        <dbReference type="EMBL" id="SAM82333.1"/>
    </source>
</evidence>
<sequence length="248" mass="26187">MQSILSTIFPCCFPSNRHTRSSGDNTERTPLLNADRSHSIHSGATSSFIGDSGVVTPGSETKHNKHKKNSVLPSPSYDAHVLKSIVDDFKGNLISVDSTGEKGAGLLLDGGDAEQSTIAEAEQAVGKKHVTPVHTLRLSVSSGLRPRSTTKLVDIWSDTPTDPTTTPVNEGSGTNTPTSSNILSYSAAAKRGKKANAKNKKASAAVKGKEGPSVEQKTYETLAEMARAKPLVNDWDLQDDGAEHAPSA</sequence>
<feature type="region of interest" description="Disordered" evidence="1">
    <location>
        <begin position="154"/>
        <end position="215"/>
    </location>
</feature>